<dbReference type="GeneTree" id="ENSGT00940000163982"/>
<evidence type="ECO:0000313" key="8">
    <source>
        <dbReference type="Proteomes" id="UP000261640"/>
    </source>
</evidence>
<reference evidence="7" key="2">
    <citation type="submission" date="2025-09" db="UniProtKB">
        <authorList>
            <consortium name="Ensembl"/>
        </authorList>
    </citation>
    <scope>IDENTIFICATION</scope>
</reference>
<dbReference type="InterPro" id="IPR039497">
    <property type="entry name" value="CC144C-like_CC_dom"/>
</dbReference>
<dbReference type="Proteomes" id="UP000261640">
    <property type="component" value="Unplaced"/>
</dbReference>
<evidence type="ECO:0000259" key="5">
    <source>
        <dbReference type="Pfam" id="PF12001"/>
    </source>
</evidence>
<dbReference type="InParanoid" id="A0A3Q3N369"/>
<name>A0A3Q3N369_9TELE</name>
<keyword evidence="4" id="KW-1133">Transmembrane helix</keyword>
<dbReference type="InterPro" id="IPR040118">
    <property type="entry name" value="C144A/B/C"/>
</dbReference>
<dbReference type="PANTHER" id="PTHR22245">
    <property type="entry name" value="COILED-COIL DOMAIN-CONTAINING PROTEIN 144A-RELATED"/>
    <property type="match status" value="1"/>
</dbReference>
<keyword evidence="4" id="KW-0472">Membrane</keyword>
<keyword evidence="8" id="KW-1185">Reference proteome</keyword>
<evidence type="ECO:0000256" key="2">
    <source>
        <dbReference type="SAM" id="Coils"/>
    </source>
</evidence>
<keyword evidence="1 2" id="KW-0175">Coiled coil</keyword>
<feature type="coiled-coil region" evidence="2">
    <location>
        <begin position="239"/>
        <end position="311"/>
    </location>
</feature>
<evidence type="ECO:0000313" key="7">
    <source>
        <dbReference type="Ensembl" id="ENSMAMP00000034418.1"/>
    </source>
</evidence>
<evidence type="ECO:0000259" key="6">
    <source>
        <dbReference type="Pfam" id="PF14915"/>
    </source>
</evidence>
<dbReference type="AlphaFoldDB" id="A0A3Q3N369"/>
<feature type="region of interest" description="Disordered" evidence="3">
    <location>
        <begin position="1"/>
        <end position="24"/>
    </location>
</feature>
<organism evidence="7 8">
    <name type="scientific">Mastacembelus armatus</name>
    <name type="common">zig-zag eel</name>
    <dbReference type="NCBI Taxonomy" id="205130"/>
    <lineage>
        <taxon>Eukaryota</taxon>
        <taxon>Metazoa</taxon>
        <taxon>Chordata</taxon>
        <taxon>Craniata</taxon>
        <taxon>Vertebrata</taxon>
        <taxon>Euteleostomi</taxon>
        <taxon>Actinopterygii</taxon>
        <taxon>Neopterygii</taxon>
        <taxon>Teleostei</taxon>
        <taxon>Neoteleostei</taxon>
        <taxon>Acanthomorphata</taxon>
        <taxon>Anabantaria</taxon>
        <taxon>Synbranchiformes</taxon>
        <taxon>Mastacembelidae</taxon>
        <taxon>Mastacembelus</taxon>
    </lineage>
</organism>
<dbReference type="Ensembl" id="ENSMAMT00000035295.2">
    <property type="protein sequence ID" value="ENSMAMP00000034418.1"/>
    <property type="gene ID" value="ENSMAMG00000023130.2"/>
</dbReference>
<dbReference type="Pfam" id="PF14915">
    <property type="entry name" value="CCDC144C"/>
    <property type="match status" value="1"/>
</dbReference>
<feature type="domain" description="CCDC144C-like coiled-coil" evidence="6">
    <location>
        <begin position="96"/>
        <end position="202"/>
    </location>
</feature>
<reference evidence="7" key="1">
    <citation type="submission" date="2025-08" db="UniProtKB">
        <authorList>
            <consortium name="Ensembl"/>
        </authorList>
    </citation>
    <scope>IDENTIFICATION</scope>
</reference>
<evidence type="ECO:0000256" key="4">
    <source>
        <dbReference type="SAM" id="Phobius"/>
    </source>
</evidence>
<proteinExistence type="predicted"/>
<protein>
    <submittedName>
        <fullName evidence="7">Uncharacterized protein</fullName>
    </submittedName>
</protein>
<evidence type="ECO:0000256" key="3">
    <source>
        <dbReference type="SAM" id="MobiDB-lite"/>
    </source>
</evidence>
<dbReference type="InterPro" id="IPR021885">
    <property type="entry name" value="DUF3496"/>
</dbReference>
<accession>A0A3Q3N369</accession>
<evidence type="ECO:0000256" key="1">
    <source>
        <dbReference type="ARBA" id="ARBA00023054"/>
    </source>
</evidence>
<keyword evidence="4" id="KW-0812">Transmembrane</keyword>
<feature type="coiled-coil region" evidence="2">
    <location>
        <begin position="356"/>
        <end position="383"/>
    </location>
</feature>
<sequence>MADDFDEFTQSSDTATEDIDSPTSGYRHASLLIQKLDVGTLDSRSMVKLQNIFHEYERSIQKARSRHGYLVDKANQLEMEQAELKNSLEEVKDVKFQLKQEQENRRNATMMYNTTRDKLRRTEELHQLEVQERQKVELTLRNLDELQTSFTTQLEEDHSETQRLLAQERSARTLQENLFNSHLRKQQEIEEENKRNKSKSNEVILIFIFLVYGIDLILTVCTHLQKLTLVTPWLQTIPLSFLCNQVDDLQVQLDKEQSRCSQVEKVNRELKDQLASLKSSSHSNDQLERSKRQLEEEVLDLRRRMEVAQMEQSQVEQCRRDAEERARQEIQQKLEQVNLFLQSQAASQEALDQIKAANEANLRSQLEQKIRDLEAELGRARTTQQDSLNQRDSTRTELERFQQLYTEELRLRKSLAAKLERSESHQITPKSLLCLVFTRKKKNYPHLKVLSYKSSRQAVVMCCLLSTGPTVGSQMPIPNCSMSEAGLLSPATSQMVALEGPCWTLARWAHHKIMGLHWGR</sequence>
<dbReference type="Pfam" id="PF12001">
    <property type="entry name" value="DUF3496"/>
    <property type="match status" value="1"/>
</dbReference>
<dbReference type="STRING" id="205130.ENSMAMP00000034418"/>
<feature type="domain" description="DUF3496" evidence="5">
    <location>
        <begin position="363"/>
        <end position="424"/>
    </location>
</feature>
<dbReference type="PANTHER" id="PTHR22245:SF3">
    <property type="entry name" value="COILED-COIL DOMAIN-CONTAINING PROTEIN 144A-RELATED"/>
    <property type="match status" value="1"/>
</dbReference>
<feature type="coiled-coil region" evidence="2">
    <location>
        <begin position="46"/>
        <end position="104"/>
    </location>
</feature>
<feature type="transmembrane region" description="Helical" evidence="4">
    <location>
        <begin position="203"/>
        <end position="220"/>
    </location>
</feature>